<accession>A0A9J7E914</accession>
<evidence type="ECO:0000256" key="15">
    <source>
        <dbReference type="SAM" id="MobiDB-lite"/>
    </source>
</evidence>
<dbReference type="Pfam" id="PF00173">
    <property type="entry name" value="Cyt-b5"/>
    <property type="match status" value="1"/>
</dbReference>
<keyword evidence="8" id="KW-0249">Electron transport</keyword>
<evidence type="ECO:0000256" key="4">
    <source>
        <dbReference type="ARBA" id="ARBA00022692"/>
    </source>
</evidence>
<protein>
    <recommendedName>
        <fullName evidence="13">Cytochrome b5</fullName>
    </recommendedName>
</protein>
<feature type="domain" description="Cytochrome b5 heme-binding" evidence="16">
    <location>
        <begin position="2"/>
        <end position="78"/>
    </location>
</feature>
<dbReference type="RefSeq" id="XP_022826600.1">
    <property type="nucleotide sequence ID" value="XM_022970832.1"/>
</dbReference>
<dbReference type="InterPro" id="IPR036400">
    <property type="entry name" value="Cyt_B5-like_heme/steroid_sf"/>
</dbReference>
<keyword evidence="5 14" id="KW-0479">Metal-binding</keyword>
<keyword evidence="4 14" id="KW-0812">Transmembrane</keyword>
<name>A0A9J7E914_SPOLT</name>
<keyword evidence="7" id="KW-0492">Microsome</keyword>
<feature type="transmembrane region" description="Helical" evidence="14">
    <location>
        <begin position="192"/>
        <end position="209"/>
    </location>
</feature>
<keyword evidence="10 14" id="KW-0472">Membrane</keyword>
<keyword evidence="9 14" id="KW-0408">Iron</keyword>
<sequence length="216" mass="24615">MSKILTADEVKRHNTRKSVWMVIRNEVYDVTAFIDEHPGGEDPILEAAGQDATIAFEDVGHSEDAKAMLKKYKIGTLAPGEGCCKMRAQIWRSSSPYHRDCTECNASRFPMLLKEVEQKKHLLTKCLLVCTCLNCNSTSDMPGTSDSKSWRSFDGGTPSSVSRKSSLKCFKEPGPPRHERRIQRIVVPKERFNFIYLYIFFVLAIKFHLSMESFKK</sequence>
<dbReference type="Proteomes" id="UP000301870">
    <property type="component" value="Chromosome 23"/>
</dbReference>
<gene>
    <name evidence="18" type="primary">LOC111356469</name>
</gene>
<dbReference type="GO" id="GO:0046872">
    <property type="term" value="F:metal ion binding"/>
    <property type="evidence" value="ECO:0007669"/>
    <property type="project" value="UniProtKB-UniRule"/>
</dbReference>
<proteinExistence type="inferred from homology"/>
<evidence type="ECO:0000256" key="3">
    <source>
        <dbReference type="ARBA" id="ARBA00022617"/>
    </source>
</evidence>
<dbReference type="InterPro" id="IPR018506">
    <property type="entry name" value="Cyt_B5_heme-BS"/>
</dbReference>
<dbReference type="SUPFAM" id="SSF55856">
    <property type="entry name" value="Cytochrome b5-like heme/steroid binding domain"/>
    <property type="match status" value="1"/>
</dbReference>
<dbReference type="SMART" id="SM01117">
    <property type="entry name" value="Cyt-b5"/>
    <property type="match status" value="1"/>
</dbReference>
<dbReference type="AlphaFoldDB" id="A0A9J7E914"/>
<evidence type="ECO:0000256" key="6">
    <source>
        <dbReference type="ARBA" id="ARBA00022824"/>
    </source>
</evidence>
<evidence type="ECO:0000256" key="9">
    <source>
        <dbReference type="ARBA" id="ARBA00023004"/>
    </source>
</evidence>
<evidence type="ECO:0000256" key="10">
    <source>
        <dbReference type="ARBA" id="ARBA00023136"/>
    </source>
</evidence>
<evidence type="ECO:0000256" key="12">
    <source>
        <dbReference type="ARBA" id="ARBA00038168"/>
    </source>
</evidence>
<dbReference type="GO" id="GO:0005789">
    <property type="term" value="C:endoplasmic reticulum membrane"/>
    <property type="evidence" value="ECO:0007669"/>
    <property type="project" value="UniProtKB-SubCell"/>
</dbReference>
<dbReference type="GO" id="GO:0020037">
    <property type="term" value="F:heme binding"/>
    <property type="evidence" value="ECO:0007669"/>
    <property type="project" value="UniProtKB-UniRule"/>
</dbReference>
<keyword evidence="2" id="KW-0813">Transport</keyword>
<dbReference type="InterPro" id="IPR050668">
    <property type="entry name" value="Cytochrome_b5"/>
</dbReference>
<dbReference type="KEGG" id="sliu:111356469"/>
<evidence type="ECO:0000256" key="1">
    <source>
        <dbReference type="ARBA" id="ARBA00004131"/>
    </source>
</evidence>
<keyword evidence="14" id="KW-1133">Transmembrane helix</keyword>
<evidence type="ECO:0000259" key="16">
    <source>
        <dbReference type="PROSITE" id="PS50255"/>
    </source>
</evidence>
<dbReference type="InterPro" id="IPR001199">
    <property type="entry name" value="Cyt_B5-like_heme/steroid-bd"/>
</dbReference>
<dbReference type="PROSITE" id="PS00191">
    <property type="entry name" value="CYTOCHROME_B5_1"/>
    <property type="match status" value="1"/>
</dbReference>
<evidence type="ECO:0000313" key="17">
    <source>
        <dbReference type="Proteomes" id="UP000301870"/>
    </source>
</evidence>
<keyword evidence="3 14" id="KW-0349">Heme</keyword>
<dbReference type="Gene3D" id="3.10.120.10">
    <property type="entry name" value="Cytochrome b5-like heme/steroid binding domain"/>
    <property type="match status" value="1"/>
</dbReference>
<dbReference type="FunFam" id="3.10.120.10:FF:000002">
    <property type="entry name" value="Cytochrome b5 type B"/>
    <property type="match status" value="1"/>
</dbReference>
<evidence type="ECO:0000256" key="7">
    <source>
        <dbReference type="ARBA" id="ARBA00022848"/>
    </source>
</evidence>
<comment type="similarity">
    <text evidence="12 14">Belongs to the cytochrome b5 family.</text>
</comment>
<dbReference type="OrthoDB" id="260519at2759"/>
<dbReference type="PROSITE" id="PS50255">
    <property type="entry name" value="CYTOCHROME_B5_2"/>
    <property type="match status" value="1"/>
</dbReference>
<evidence type="ECO:0000256" key="2">
    <source>
        <dbReference type="ARBA" id="ARBA00022448"/>
    </source>
</evidence>
<evidence type="ECO:0000256" key="14">
    <source>
        <dbReference type="RuleBase" id="RU362121"/>
    </source>
</evidence>
<dbReference type="GeneID" id="111356469"/>
<evidence type="ECO:0000256" key="8">
    <source>
        <dbReference type="ARBA" id="ARBA00022982"/>
    </source>
</evidence>
<evidence type="ECO:0000256" key="11">
    <source>
        <dbReference type="ARBA" id="ARBA00037877"/>
    </source>
</evidence>
<evidence type="ECO:0000313" key="18">
    <source>
        <dbReference type="RefSeq" id="XP_022826600.1"/>
    </source>
</evidence>
<evidence type="ECO:0000256" key="13">
    <source>
        <dbReference type="ARBA" id="ARBA00039806"/>
    </source>
</evidence>
<comment type="subcellular location">
    <subcellularLocation>
        <location evidence="1">Endoplasmic reticulum membrane</location>
        <topology evidence="1">Single-pass membrane protein</topology>
        <orientation evidence="1">Cytoplasmic side</orientation>
    </subcellularLocation>
    <subcellularLocation>
        <location evidence="11">Microsome membrane</location>
        <topology evidence="11">Single-pass membrane protein</topology>
        <orientation evidence="11">Cytoplasmic side</orientation>
    </subcellularLocation>
</comment>
<feature type="region of interest" description="Disordered" evidence="15">
    <location>
        <begin position="140"/>
        <end position="176"/>
    </location>
</feature>
<dbReference type="PANTHER" id="PTHR19359:SF150">
    <property type="entry name" value="CYTOCHROME B5"/>
    <property type="match status" value="1"/>
</dbReference>
<reference evidence="18" key="1">
    <citation type="submission" date="2025-08" db="UniProtKB">
        <authorList>
            <consortium name="RefSeq"/>
        </authorList>
    </citation>
    <scope>IDENTIFICATION</scope>
    <source>
        <strain evidence="18">Ishihara</strain>
        <tissue evidence="18">Whole body</tissue>
    </source>
</reference>
<dbReference type="PANTHER" id="PTHR19359">
    <property type="entry name" value="CYTOCHROME B5"/>
    <property type="match status" value="1"/>
</dbReference>
<organism evidence="17 18">
    <name type="scientific">Spodoptera litura</name>
    <name type="common">Asian cotton leafworm</name>
    <dbReference type="NCBI Taxonomy" id="69820"/>
    <lineage>
        <taxon>Eukaryota</taxon>
        <taxon>Metazoa</taxon>
        <taxon>Ecdysozoa</taxon>
        <taxon>Arthropoda</taxon>
        <taxon>Hexapoda</taxon>
        <taxon>Insecta</taxon>
        <taxon>Pterygota</taxon>
        <taxon>Neoptera</taxon>
        <taxon>Endopterygota</taxon>
        <taxon>Lepidoptera</taxon>
        <taxon>Glossata</taxon>
        <taxon>Ditrysia</taxon>
        <taxon>Noctuoidea</taxon>
        <taxon>Noctuidae</taxon>
        <taxon>Amphipyrinae</taxon>
        <taxon>Spodoptera</taxon>
    </lineage>
</organism>
<keyword evidence="6" id="KW-0256">Endoplasmic reticulum</keyword>
<dbReference type="PRINTS" id="PR00363">
    <property type="entry name" value="CYTOCHROMEB5"/>
</dbReference>
<evidence type="ECO:0000256" key="5">
    <source>
        <dbReference type="ARBA" id="ARBA00022723"/>
    </source>
</evidence>
<keyword evidence="17" id="KW-1185">Reference proteome</keyword>